<evidence type="ECO:0000313" key="3">
    <source>
        <dbReference type="Proteomes" id="UP001272242"/>
    </source>
</evidence>
<organism evidence="2 3">
    <name type="scientific">Gemmata algarum</name>
    <dbReference type="NCBI Taxonomy" id="2975278"/>
    <lineage>
        <taxon>Bacteria</taxon>
        <taxon>Pseudomonadati</taxon>
        <taxon>Planctomycetota</taxon>
        <taxon>Planctomycetia</taxon>
        <taxon>Gemmatales</taxon>
        <taxon>Gemmataceae</taxon>
        <taxon>Gemmata</taxon>
    </lineage>
</organism>
<feature type="region of interest" description="Disordered" evidence="1">
    <location>
        <begin position="1"/>
        <end position="25"/>
    </location>
</feature>
<dbReference type="Proteomes" id="UP001272242">
    <property type="component" value="Unassembled WGS sequence"/>
</dbReference>
<proteinExistence type="predicted"/>
<protein>
    <submittedName>
        <fullName evidence="2">Uncharacterized protein</fullName>
    </submittedName>
</protein>
<dbReference type="EMBL" id="JAXBLV010000050">
    <property type="protein sequence ID" value="MDY3558722.1"/>
    <property type="molecule type" value="Genomic_DNA"/>
</dbReference>
<reference evidence="3" key="1">
    <citation type="journal article" date="2023" name="Mar. Drugs">
        <title>Gemmata algarum, a Novel Planctomycete Isolated from an Algal Mat, Displays Antimicrobial Activity.</title>
        <authorList>
            <person name="Kumar G."/>
            <person name="Kallscheuer N."/>
            <person name="Kashif M."/>
            <person name="Ahamad S."/>
            <person name="Jagadeeshwari U."/>
            <person name="Pannikurungottu S."/>
            <person name="Haufschild T."/>
            <person name="Kabuu M."/>
            <person name="Sasikala C."/>
            <person name="Jogler C."/>
            <person name="Ramana C."/>
        </authorList>
    </citation>
    <scope>NUCLEOTIDE SEQUENCE [LARGE SCALE GENOMIC DNA]</scope>
    <source>
        <strain evidence="3">JC673</strain>
    </source>
</reference>
<keyword evidence="3" id="KW-1185">Reference proteome</keyword>
<evidence type="ECO:0000256" key="1">
    <source>
        <dbReference type="SAM" id="MobiDB-lite"/>
    </source>
</evidence>
<comment type="caution">
    <text evidence="2">The sequence shown here is derived from an EMBL/GenBank/DDBJ whole genome shotgun (WGS) entry which is preliminary data.</text>
</comment>
<dbReference type="RefSeq" id="WP_320685608.1">
    <property type="nucleotide sequence ID" value="NZ_JAXBLV010000050.1"/>
</dbReference>
<name>A0ABU5EW84_9BACT</name>
<sequence length="292" mass="31585">MPQGPRATAAEISERSRIDKKFKKAPDPEADVVGYLACAGDKEWDKLQRPAKKGTKHAAAVVRLGEHLAAAIVGSKPAAANTGITDVPATVELSDGPMDAAFDAKLAQVRSRDRVMVSYPNADWIDKRKQARDQNKLYVTFVIHPGFPGRSQRQGHQQGRIVLRIGGGDTYFPKDGAPPTLPPTAPPDTMIDLGPISGKMTDFVKDKQALGDMRAKARAGLKQHSRQRWEARVEGEQIAVLEVQGATLRPKEFGGLLKGALKAGNPEMLAELRRLLQAHDALAQSQNTGAQP</sequence>
<gene>
    <name evidence="2" type="ORF">R5W23_005879</name>
</gene>
<evidence type="ECO:0000313" key="2">
    <source>
        <dbReference type="EMBL" id="MDY3558722.1"/>
    </source>
</evidence>
<feature type="compositionally biased region" description="Basic and acidic residues" evidence="1">
    <location>
        <begin position="12"/>
        <end position="25"/>
    </location>
</feature>
<accession>A0ABU5EW84</accession>